<feature type="region of interest" description="Disordered" evidence="1">
    <location>
        <begin position="43"/>
        <end position="69"/>
    </location>
</feature>
<sequence length="151" mass="16962">MGSLMAGWDSPPKSAKFERNQSLTKEEIDAYWNLKKKIQDEHLRALSPRSSDVGSPSSVSPPGERLVMGNMPARTRSLPAVVGEAAAAARERVAAGEEEERLKRFMMEKKKEGWWTRSNWAFLNEPPVIERASNSYPAQFHIATNPRISTH</sequence>
<reference evidence="2" key="1">
    <citation type="submission" date="2022-08" db="EMBL/GenBank/DDBJ databases">
        <authorList>
            <person name="Gutierrez-Valencia J."/>
        </authorList>
    </citation>
    <scope>NUCLEOTIDE SEQUENCE</scope>
</reference>
<dbReference type="PANTHER" id="PTHR33872:SF2">
    <property type="entry name" value="DNA POLYMERASE EPSILON CATALYTIC SUBUNIT A"/>
    <property type="match status" value="1"/>
</dbReference>
<evidence type="ECO:0000256" key="1">
    <source>
        <dbReference type="SAM" id="MobiDB-lite"/>
    </source>
</evidence>
<dbReference type="AlphaFoldDB" id="A0AAV0LRK7"/>
<comment type="caution">
    <text evidence="2">The sequence shown here is derived from an EMBL/GenBank/DDBJ whole genome shotgun (WGS) entry which is preliminary data.</text>
</comment>
<feature type="compositionally biased region" description="Low complexity" evidence="1">
    <location>
        <begin position="47"/>
        <end position="63"/>
    </location>
</feature>
<dbReference type="PANTHER" id="PTHR33872">
    <property type="entry name" value="DNA POLYMERASE EPSILON CATALYTIC SUBUNIT A"/>
    <property type="match status" value="1"/>
</dbReference>
<protein>
    <submittedName>
        <fullName evidence="2">Uncharacterized protein</fullName>
    </submittedName>
</protein>
<evidence type="ECO:0000313" key="2">
    <source>
        <dbReference type="EMBL" id="CAI0436124.1"/>
    </source>
</evidence>
<dbReference type="EMBL" id="CAMGYJ010000006">
    <property type="protein sequence ID" value="CAI0436124.1"/>
    <property type="molecule type" value="Genomic_DNA"/>
</dbReference>
<feature type="region of interest" description="Disordered" evidence="1">
    <location>
        <begin position="1"/>
        <end position="21"/>
    </location>
</feature>
<accession>A0AAV0LRK7</accession>
<dbReference type="Proteomes" id="UP001154282">
    <property type="component" value="Unassembled WGS sequence"/>
</dbReference>
<gene>
    <name evidence="2" type="ORF">LITE_LOCUS24949</name>
</gene>
<proteinExistence type="predicted"/>
<organism evidence="2 3">
    <name type="scientific">Linum tenue</name>
    <dbReference type="NCBI Taxonomy" id="586396"/>
    <lineage>
        <taxon>Eukaryota</taxon>
        <taxon>Viridiplantae</taxon>
        <taxon>Streptophyta</taxon>
        <taxon>Embryophyta</taxon>
        <taxon>Tracheophyta</taxon>
        <taxon>Spermatophyta</taxon>
        <taxon>Magnoliopsida</taxon>
        <taxon>eudicotyledons</taxon>
        <taxon>Gunneridae</taxon>
        <taxon>Pentapetalae</taxon>
        <taxon>rosids</taxon>
        <taxon>fabids</taxon>
        <taxon>Malpighiales</taxon>
        <taxon>Linaceae</taxon>
        <taxon>Linum</taxon>
    </lineage>
</organism>
<evidence type="ECO:0000313" key="3">
    <source>
        <dbReference type="Proteomes" id="UP001154282"/>
    </source>
</evidence>
<name>A0AAV0LRK7_9ROSI</name>
<keyword evidence="3" id="KW-1185">Reference proteome</keyword>